<dbReference type="EMBL" id="CP019655">
    <property type="protein sequence ID" value="AVF28166.1"/>
    <property type="molecule type" value="Genomic_DNA"/>
</dbReference>
<proteinExistence type="predicted"/>
<organism evidence="1 2">
    <name type="scientific">Paenibacillus larvae subsp. larvae</name>
    <dbReference type="NCBI Taxonomy" id="147375"/>
    <lineage>
        <taxon>Bacteria</taxon>
        <taxon>Bacillati</taxon>
        <taxon>Bacillota</taxon>
        <taxon>Bacilli</taxon>
        <taxon>Bacillales</taxon>
        <taxon>Paenibacillaceae</taxon>
        <taxon>Paenibacillus</taxon>
    </lineage>
</organism>
<dbReference type="Proteomes" id="UP000239833">
    <property type="component" value="Chromosome"/>
</dbReference>
<sequence length="76" mass="8597">MVIRDNHSIKHIYDAHQEEEAVFTCYPTILNIRLPQLIGADNNPVIGQSLRMSTFYLALTDAIHSFACISDILFSC</sequence>
<name>A0A2L1U5H3_9BACL</name>
<evidence type="ECO:0000313" key="1">
    <source>
        <dbReference type="EMBL" id="AVF28166.1"/>
    </source>
</evidence>
<evidence type="ECO:0000313" key="2">
    <source>
        <dbReference type="Proteomes" id="UP000239833"/>
    </source>
</evidence>
<accession>A0A2L1U5H3</accession>
<dbReference type="AlphaFoldDB" id="A0A2L1U5H3"/>
<protein>
    <submittedName>
        <fullName evidence="1">Uncharacterized protein</fullName>
    </submittedName>
</protein>
<gene>
    <name evidence="1" type="ORF">ERICIII_04089</name>
</gene>
<reference evidence="2" key="1">
    <citation type="submission" date="2017-02" db="EMBL/GenBank/DDBJ databases">
        <title>Delineation of Paenibacillus larvae strains originating from foulbrood outbreaks.</title>
        <authorList>
            <person name="Beims H."/>
            <person name="Bunk B."/>
            <person name="Sproeer C."/>
            <person name="Mohr K.I."/>
            <person name="Pradella S."/>
            <person name="Guenther G."/>
            <person name="Rohde M."/>
            <person name="von der Ohe W."/>
            <person name="Steinert M."/>
        </authorList>
    </citation>
    <scope>NUCLEOTIDE SEQUENCE [LARGE SCALE GENOMIC DNA]</scope>
    <source>
        <strain evidence="2">Eric_III</strain>
    </source>
</reference>